<dbReference type="FunFam" id="2.60.120.200:FF:000012">
    <property type="entry name" value="neuronal pentraxin receptor"/>
    <property type="match status" value="1"/>
</dbReference>
<evidence type="ECO:0000256" key="1">
    <source>
        <dbReference type="ARBA" id="ARBA00001913"/>
    </source>
</evidence>
<proteinExistence type="predicted"/>
<dbReference type="InterPro" id="IPR030476">
    <property type="entry name" value="Pentaxin_CS"/>
</dbReference>
<evidence type="ECO:0000313" key="10">
    <source>
        <dbReference type="Proteomes" id="UP000472270"/>
    </source>
</evidence>
<dbReference type="GO" id="GO:0046872">
    <property type="term" value="F:metal ion binding"/>
    <property type="evidence" value="ECO:0007669"/>
    <property type="project" value="UniProtKB-KW"/>
</dbReference>
<sequence>MHPASSRKSERLFFFYAISLSVCAGTGMPGSDYNPHPRFICTPIPADADPGCFPTADGPGGPGSGHHGGNTTILHLRESLVQQKETILDQRETIRELTAKLNLCEGLSRTPAHLAHHAYPTAPDTGHLGKMLQSLKQRLDNLQMRNTSSSYSSSLKDLLQRKISALEQQMHCKLVKLVLNIPVRFMQLINRTVLPVMLTLVIISTGSGKKSKPTEAFQIGFPMRTNYMYGRVKRSLLHEIFSFTLCLWMKAGIGPGLGTPFSYSVPGQANELVLIEWGNNPMELLVDDRSVTLPLSVNDGKWHHVCVTWSTRDGLWEAYQDGVKRGSGENLSPWHPIKPGGVFILGQEQVTYRHSIQSIKRRFCSYSSFYLCH</sequence>
<dbReference type="PROSITE" id="PS51828">
    <property type="entry name" value="PTX_2"/>
    <property type="match status" value="1"/>
</dbReference>
<evidence type="ECO:0000256" key="6">
    <source>
        <dbReference type="PROSITE-ProRule" id="PRU01172"/>
    </source>
</evidence>
<keyword evidence="2" id="KW-0479">Metal-binding</keyword>
<dbReference type="SUPFAM" id="SSF49899">
    <property type="entry name" value="Concanavalin A-like lectins/glucanases"/>
    <property type="match status" value="1"/>
</dbReference>
<evidence type="ECO:0000256" key="4">
    <source>
        <dbReference type="ARBA" id="ARBA00023157"/>
    </source>
</evidence>
<dbReference type="Proteomes" id="UP000472270">
    <property type="component" value="Unassembled WGS sequence"/>
</dbReference>
<reference evidence="9" key="2">
    <citation type="submission" date="2025-09" db="UniProtKB">
        <authorList>
            <consortium name="Ensembl"/>
        </authorList>
    </citation>
    <scope>IDENTIFICATION</scope>
</reference>
<dbReference type="PRINTS" id="PR00895">
    <property type="entry name" value="PENTAXIN"/>
</dbReference>
<evidence type="ECO:0000256" key="2">
    <source>
        <dbReference type="ARBA" id="ARBA00022723"/>
    </source>
</evidence>
<protein>
    <submittedName>
        <fullName evidence="9">Si:dkey-283b15.2</fullName>
    </submittedName>
</protein>
<feature type="signal peptide" evidence="7">
    <location>
        <begin position="1"/>
        <end position="24"/>
    </location>
</feature>
<evidence type="ECO:0000256" key="5">
    <source>
        <dbReference type="ARBA" id="ARBA00023180"/>
    </source>
</evidence>
<dbReference type="SMART" id="SM00159">
    <property type="entry name" value="PTX"/>
    <property type="match status" value="1"/>
</dbReference>
<dbReference type="Ensembl" id="ENSSRHT00000058181.1">
    <property type="protein sequence ID" value="ENSSRHP00000056594.1"/>
    <property type="gene ID" value="ENSSRHG00000028410.1"/>
</dbReference>
<comment type="caution">
    <text evidence="6">Lacks conserved residue(s) required for the propagation of feature annotation.</text>
</comment>
<name>A0A673JTL9_9TELE</name>
<organism evidence="9 10">
    <name type="scientific">Sinocyclocheilus rhinocerous</name>
    <dbReference type="NCBI Taxonomy" id="307959"/>
    <lineage>
        <taxon>Eukaryota</taxon>
        <taxon>Metazoa</taxon>
        <taxon>Chordata</taxon>
        <taxon>Craniata</taxon>
        <taxon>Vertebrata</taxon>
        <taxon>Euteleostomi</taxon>
        <taxon>Actinopterygii</taxon>
        <taxon>Neopterygii</taxon>
        <taxon>Teleostei</taxon>
        <taxon>Ostariophysi</taxon>
        <taxon>Cypriniformes</taxon>
        <taxon>Cyprinidae</taxon>
        <taxon>Cyprininae</taxon>
        <taxon>Sinocyclocheilus</taxon>
    </lineage>
</organism>
<keyword evidence="5" id="KW-0325">Glycoprotein</keyword>
<keyword evidence="7" id="KW-0732">Signal</keyword>
<evidence type="ECO:0000259" key="8">
    <source>
        <dbReference type="PROSITE" id="PS51828"/>
    </source>
</evidence>
<dbReference type="InterPro" id="IPR051360">
    <property type="entry name" value="Neuronal_Pentraxin_Related"/>
</dbReference>
<feature type="chain" id="PRO_5025412262" evidence="7">
    <location>
        <begin position="25"/>
        <end position="373"/>
    </location>
</feature>
<dbReference type="InterPro" id="IPR013320">
    <property type="entry name" value="ConA-like_dom_sf"/>
</dbReference>
<dbReference type="Gene3D" id="2.60.120.200">
    <property type="match status" value="1"/>
</dbReference>
<reference evidence="9" key="1">
    <citation type="submission" date="2025-08" db="UniProtKB">
        <authorList>
            <consortium name="Ensembl"/>
        </authorList>
    </citation>
    <scope>IDENTIFICATION</scope>
</reference>
<evidence type="ECO:0000313" key="9">
    <source>
        <dbReference type="Ensembl" id="ENSSRHP00000056594.1"/>
    </source>
</evidence>
<keyword evidence="10" id="KW-1185">Reference proteome</keyword>
<dbReference type="PANTHER" id="PTHR19277:SF3">
    <property type="entry name" value="NEURONAL PENTRAXIN-1-RELATED"/>
    <property type="match status" value="1"/>
</dbReference>
<dbReference type="Pfam" id="PF00354">
    <property type="entry name" value="Pentaxin"/>
    <property type="match status" value="1"/>
</dbReference>
<feature type="domain" description="Pentraxin (PTX)" evidence="8">
    <location>
        <begin position="215"/>
        <end position="373"/>
    </location>
</feature>
<dbReference type="PROSITE" id="PS00289">
    <property type="entry name" value="PTX_1"/>
    <property type="match status" value="1"/>
</dbReference>
<dbReference type="AlphaFoldDB" id="A0A673JTL9"/>
<keyword evidence="3" id="KW-0106">Calcium</keyword>
<evidence type="ECO:0000256" key="3">
    <source>
        <dbReference type="ARBA" id="ARBA00022837"/>
    </source>
</evidence>
<dbReference type="InterPro" id="IPR001759">
    <property type="entry name" value="PTX_dom"/>
</dbReference>
<comment type="cofactor">
    <cofactor evidence="1">
        <name>Ca(2+)</name>
        <dbReference type="ChEBI" id="CHEBI:29108"/>
    </cofactor>
</comment>
<dbReference type="PANTHER" id="PTHR19277">
    <property type="entry name" value="PENTRAXIN"/>
    <property type="match status" value="1"/>
</dbReference>
<keyword evidence="4" id="KW-1015">Disulfide bond</keyword>
<accession>A0A673JTL9</accession>
<evidence type="ECO:0000256" key="7">
    <source>
        <dbReference type="SAM" id="SignalP"/>
    </source>
</evidence>